<gene>
    <name evidence="2" type="ORF">HPLM_LOCUS11686</name>
</gene>
<accession>A0A0N4WKS1</accession>
<dbReference type="EMBL" id="UZAF01017634">
    <property type="protein sequence ID" value="VDO43533.1"/>
    <property type="molecule type" value="Genomic_DNA"/>
</dbReference>
<evidence type="ECO:0000313" key="3">
    <source>
        <dbReference type="Proteomes" id="UP000268014"/>
    </source>
</evidence>
<evidence type="ECO:0000313" key="2">
    <source>
        <dbReference type="EMBL" id="VDO43533.1"/>
    </source>
</evidence>
<evidence type="ECO:0000256" key="1">
    <source>
        <dbReference type="SAM" id="MobiDB-lite"/>
    </source>
</evidence>
<evidence type="ECO:0000313" key="4">
    <source>
        <dbReference type="WBParaSite" id="HPLM_0001169401-mRNA-1"/>
    </source>
</evidence>
<dbReference type="AlphaFoldDB" id="A0A0N4WKS1"/>
<feature type="region of interest" description="Disordered" evidence="1">
    <location>
        <begin position="132"/>
        <end position="166"/>
    </location>
</feature>
<sequence>MFYEPGVFFVDVVDNGIFPLTRTGSGVAPVDGAFVRIDVHGQVRTDEDTYAADASADACSKEQFISSLKYSVQRFSNPESFNFVPSSFKRSYFEHRCATRDDVRTKYLASSCSVYSVGAENNTADNEFKKNRVPVQKSRSQDSDHEIGNKEATMTPNLKFRDTEDDEFVEARDSEKVGISSNRNI</sequence>
<proteinExistence type="predicted"/>
<dbReference type="Proteomes" id="UP000268014">
    <property type="component" value="Unassembled WGS sequence"/>
</dbReference>
<feature type="compositionally biased region" description="Basic and acidic residues" evidence="1">
    <location>
        <begin position="139"/>
        <end position="149"/>
    </location>
</feature>
<dbReference type="WBParaSite" id="HPLM_0001169401-mRNA-1">
    <property type="protein sequence ID" value="HPLM_0001169401-mRNA-1"/>
    <property type="gene ID" value="HPLM_0001169401"/>
</dbReference>
<keyword evidence="3" id="KW-1185">Reference proteome</keyword>
<name>A0A0N4WKS1_HAEPC</name>
<reference evidence="4" key="1">
    <citation type="submission" date="2017-02" db="UniProtKB">
        <authorList>
            <consortium name="WormBaseParasite"/>
        </authorList>
    </citation>
    <scope>IDENTIFICATION</scope>
</reference>
<reference evidence="2 3" key="2">
    <citation type="submission" date="2018-11" db="EMBL/GenBank/DDBJ databases">
        <authorList>
            <consortium name="Pathogen Informatics"/>
        </authorList>
    </citation>
    <scope>NUCLEOTIDE SEQUENCE [LARGE SCALE GENOMIC DNA]</scope>
    <source>
        <strain evidence="2 3">MHpl1</strain>
    </source>
</reference>
<protein>
    <submittedName>
        <fullName evidence="4">ZP domain-containing protein</fullName>
    </submittedName>
</protein>
<organism evidence="4">
    <name type="scientific">Haemonchus placei</name>
    <name type="common">Barber's pole worm</name>
    <dbReference type="NCBI Taxonomy" id="6290"/>
    <lineage>
        <taxon>Eukaryota</taxon>
        <taxon>Metazoa</taxon>
        <taxon>Ecdysozoa</taxon>
        <taxon>Nematoda</taxon>
        <taxon>Chromadorea</taxon>
        <taxon>Rhabditida</taxon>
        <taxon>Rhabditina</taxon>
        <taxon>Rhabditomorpha</taxon>
        <taxon>Strongyloidea</taxon>
        <taxon>Trichostrongylidae</taxon>
        <taxon>Haemonchus</taxon>
    </lineage>
</organism>